<evidence type="ECO:0000313" key="1">
    <source>
        <dbReference type="Proteomes" id="UP000887580"/>
    </source>
</evidence>
<evidence type="ECO:0000313" key="2">
    <source>
        <dbReference type="WBParaSite" id="PS1159_v2.g19981.t1"/>
    </source>
</evidence>
<organism evidence="1 2">
    <name type="scientific">Panagrolaimus sp. PS1159</name>
    <dbReference type="NCBI Taxonomy" id="55785"/>
    <lineage>
        <taxon>Eukaryota</taxon>
        <taxon>Metazoa</taxon>
        <taxon>Ecdysozoa</taxon>
        <taxon>Nematoda</taxon>
        <taxon>Chromadorea</taxon>
        <taxon>Rhabditida</taxon>
        <taxon>Tylenchina</taxon>
        <taxon>Panagrolaimomorpha</taxon>
        <taxon>Panagrolaimoidea</taxon>
        <taxon>Panagrolaimidae</taxon>
        <taxon>Panagrolaimus</taxon>
    </lineage>
</organism>
<name>A0AC35FQS4_9BILA</name>
<sequence length="483" mass="53968">MSVIDVVAIMPYYVGLGLQDNKDISGAFVTLRVFRVFRIFKFSRHSQGLRILGYTLKSCASELGFLVFSLAMAIIIFATIMYYAEKKVPDTRFTSIPAAFWYTIVTVFVPATVMGKIVGGICSLSGVLVIALPVPVIVSNFSRIYHQNQRADKRKAQKKARLARIRIVKNASGQALFAKKKAHEQRMHAFEEGKLSVDALKDDDIFEIQHHHLLQCLEKATEREFIENDDYESGLIRGSPPPLTPPITINSAKRIFGSFAKNARGSFNFPTTTTSDPDTEGDNESIVQQQNNNRAFGYDDIFEIQHHHLLQCLEKATEREFIENDDYESGLIRGSPPPLTPPITINSAKRIFGSFAKNARGSFNFPTTTTSDPDTEGDNESIVQQRNNNRAFGCCPITGIRNRNSHGGSGKQRNEEELHQLQSNSHPETYNNSRNPPKVIIENVETGETIASCQIQNEIEPLSSIPEAKEHDGKKDDVCVSEL</sequence>
<dbReference type="WBParaSite" id="PS1159_v2.g19981.t1">
    <property type="protein sequence ID" value="PS1159_v2.g19981.t1"/>
    <property type="gene ID" value="PS1159_v2.g19981"/>
</dbReference>
<dbReference type="Proteomes" id="UP000887580">
    <property type="component" value="Unplaced"/>
</dbReference>
<reference evidence="2" key="1">
    <citation type="submission" date="2022-11" db="UniProtKB">
        <authorList>
            <consortium name="WormBaseParasite"/>
        </authorList>
    </citation>
    <scope>IDENTIFICATION</scope>
</reference>
<proteinExistence type="predicted"/>
<accession>A0AC35FQS4</accession>
<protein>
    <submittedName>
        <fullName evidence="2">Uncharacterized protein</fullName>
    </submittedName>
</protein>